<dbReference type="RefSeq" id="WP_246275037.1">
    <property type="nucleotide sequence ID" value="NZ_JABSNP010000006.1"/>
</dbReference>
<dbReference type="Proteomes" id="UP000779507">
    <property type="component" value="Unassembled WGS sequence"/>
</dbReference>
<evidence type="ECO:0000313" key="4">
    <source>
        <dbReference type="EMBL" id="NRT18851.1"/>
    </source>
</evidence>
<feature type="chain" id="PRO_5045775524" description="DUF6970 domain-containing protein" evidence="2">
    <location>
        <begin position="21"/>
        <end position="154"/>
    </location>
</feature>
<accession>A0ABX2FPC1</accession>
<dbReference type="EMBL" id="JABSNP010000006">
    <property type="protein sequence ID" value="NRT18851.1"/>
    <property type="molecule type" value="Genomic_DNA"/>
</dbReference>
<keyword evidence="2" id="KW-0732">Signal</keyword>
<dbReference type="Pfam" id="PF22311">
    <property type="entry name" value="DUF6970"/>
    <property type="match status" value="1"/>
</dbReference>
<protein>
    <recommendedName>
        <fullName evidence="3">DUF6970 domain-containing protein</fullName>
    </recommendedName>
</protein>
<name>A0ABX2FPC1_9BACT</name>
<dbReference type="PROSITE" id="PS51257">
    <property type="entry name" value="PROKAR_LIPOPROTEIN"/>
    <property type="match status" value="1"/>
</dbReference>
<evidence type="ECO:0000256" key="2">
    <source>
        <dbReference type="SAM" id="SignalP"/>
    </source>
</evidence>
<evidence type="ECO:0000313" key="5">
    <source>
        <dbReference type="Proteomes" id="UP000779507"/>
    </source>
</evidence>
<keyword evidence="5" id="KW-1185">Reference proteome</keyword>
<reference evidence="4 5" key="1">
    <citation type="submission" date="2020-05" db="EMBL/GenBank/DDBJ databases">
        <title>Genomic Encyclopedia of Type Strains, Phase IV (KMG-V): Genome sequencing to study the core and pangenomes of soil and plant-associated prokaryotes.</title>
        <authorList>
            <person name="Whitman W."/>
        </authorList>
    </citation>
    <scope>NUCLEOTIDE SEQUENCE [LARGE SCALE GENOMIC DNA]</scope>
    <source>
        <strain evidence="4 5">9A</strain>
    </source>
</reference>
<organism evidence="4 5">
    <name type="scientific">Hymenobacter caeli</name>
    <dbReference type="NCBI Taxonomy" id="2735894"/>
    <lineage>
        <taxon>Bacteria</taxon>
        <taxon>Pseudomonadati</taxon>
        <taxon>Bacteroidota</taxon>
        <taxon>Cytophagia</taxon>
        <taxon>Cytophagales</taxon>
        <taxon>Hymenobacteraceae</taxon>
        <taxon>Hymenobacter</taxon>
    </lineage>
</organism>
<proteinExistence type="predicted"/>
<feature type="compositionally biased region" description="Polar residues" evidence="1">
    <location>
        <begin position="26"/>
        <end position="50"/>
    </location>
</feature>
<feature type="region of interest" description="Disordered" evidence="1">
    <location>
        <begin position="24"/>
        <end position="51"/>
    </location>
</feature>
<evidence type="ECO:0000256" key="1">
    <source>
        <dbReference type="SAM" id="MobiDB-lite"/>
    </source>
</evidence>
<gene>
    <name evidence="4" type="ORF">HNP98_001674</name>
</gene>
<feature type="domain" description="DUF6970" evidence="3">
    <location>
        <begin position="80"/>
        <end position="152"/>
    </location>
</feature>
<comment type="caution">
    <text evidence="4">The sequence shown here is derived from an EMBL/GenBank/DDBJ whole genome shotgun (WGS) entry which is preliminary data.</text>
</comment>
<sequence length="154" mass="16883">MRTLPTLCAATLLLASACGADRVTVGTPTTQPNGNSITENDTPAPTSANTVDPVPARVAVEDTTARPQWLKARIAATLGHRKQYPIIRIYRYRYHDQVVYWETAPCCDQPSTLYDTKGSVLCHPDGGITGKGDGQCADFDKHKTNEKIVWQDPR</sequence>
<evidence type="ECO:0000259" key="3">
    <source>
        <dbReference type="Pfam" id="PF22311"/>
    </source>
</evidence>
<feature type="signal peptide" evidence="2">
    <location>
        <begin position="1"/>
        <end position="20"/>
    </location>
</feature>
<dbReference type="InterPro" id="IPR054243">
    <property type="entry name" value="DUF6970"/>
</dbReference>